<dbReference type="Gene3D" id="3.30.530.20">
    <property type="match status" value="1"/>
</dbReference>
<dbReference type="Pfam" id="PF10604">
    <property type="entry name" value="Polyketide_cyc2"/>
    <property type="match status" value="1"/>
</dbReference>
<accession>A0A838Y1H2</accession>
<dbReference type="SUPFAM" id="SSF55961">
    <property type="entry name" value="Bet v1-like"/>
    <property type="match status" value="1"/>
</dbReference>
<dbReference type="InterPro" id="IPR023393">
    <property type="entry name" value="START-like_dom_sf"/>
</dbReference>
<dbReference type="Proteomes" id="UP000551848">
    <property type="component" value="Unassembled WGS sequence"/>
</dbReference>
<gene>
    <name evidence="1" type="ORF">H2072_03155</name>
</gene>
<evidence type="ECO:0000313" key="2">
    <source>
        <dbReference type="Proteomes" id="UP000551848"/>
    </source>
</evidence>
<dbReference type="CDD" id="cd07821">
    <property type="entry name" value="PYR_PYL_RCAR_like"/>
    <property type="match status" value="1"/>
</dbReference>
<evidence type="ECO:0000313" key="1">
    <source>
        <dbReference type="EMBL" id="MBA4692727.1"/>
    </source>
</evidence>
<protein>
    <submittedName>
        <fullName evidence="1">SRPBCC family protein</fullName>
    </submittedName>
</protein>
<comment type="caution">
    <text evidence="1">The sequence shown here is derived from an EMBL/GenBank/DDBJ whole genome shotgun (WGS) entry which is preliminary data.</text>
</comment>
<dbReference type="EMBL" id="JACETL010000034">
    <property type="protein sequence ID" value="MBA4692727.1"/>
    <property type="molecule type" value="Genomic_DNA"/>
</dbReference>
<dbReference type="InterPro" id="IPR019587">
    <property type="entry name" value="Polyketide_cyclase/dehydratase"/>
</dbReference>
<name>A0A838Y1H2_9GAMM</name>
<dbReference type="AlphaFoldDB" id="A0A838Y1H2"/>
<proteinExistence type="predicted"/>
<reference evidence="1 2" key="1">
    <citation type="submission" date="2020-06" db="EMBL/GenBank/DDBJ databases">
        <title>Dysbiosis in marine aquaculture revealed through microbiome analysis: reverse ecology for environmental sustainability.</title>
        <authorList>
            <person name="Haro-Moreno J.M."/>
            <person name="Coutinho F.H."/>
            <person name="Zaragoza-Solas A."/>
            <person name="Picazo A."/>
            <person name="Almagro-Moreno S."/>
            <person name="Lopez-Perez M."/>
        </authorList>
    </citation>
    <scope>NUCLEOTIDE SEQUENCE [LARGE SCALE GENOMIC DNA]</scope>
    <source>
        <strain evidence="1">MCMED-G41</strain>
    </source>
</reference>
<organism evidence="1 2">
    <name type="scientific">SAR86 cluster bacterium</name>
    <dbReference type="NCBI Taxonomy" id="2030880"/>
    <lineage>
        <taxon>Bacteria</taxon>
        <taxon>Pseudomonadati</taxon>
        <taxon>Pseudomonadota</taxon>
        <taxon>Gammaproteobacteria</taxon>
        <taxon>SAR86 cluster</taxon>
    </lineage>
</organism>
<sequence>MKILKEEIKLQCPANELWAILSDLRRSDWVPSIEEIILNDDCRSFEMKGMGKITEKILKCHEQEMILQYSAIETPAPIEHHLATMQIFPINEQECLLTWITEISPDIFAESIHHGMLSSIDGIKKII</sequence>